<evidence type="ECO:0000256" key="14">
    <source>
        <dbReference type="PROSITE-ProRule" id="PRU00169"/>
    </source>
</evidence>
<dbReference type="EMBL" id="MSCT01000019">
    <property type="protein sequence ID" value="OLF52373.1"/>
    <property type="molecule type" value="Genomic_DNA"/>
</dbReference>
<dbReference type="SUPFAM" id="SSF47226">
    <property type="entry name" value="Histidine-containing phosphotransfer domain, HPT domain"/>
    <property type="match status" value="1"/>
</dbReference>
<evidence type="ECO:0000259" key="16">
    <source>
        <dbReference type="PROSITE" id="PS50109"/>
    </source>
</evidence>
<keyword evidence="5" id="KW-0997">Cell inner membrane</keyword>
<feature type="domain" description="Response regulatory" evidence="17">
    <location>
        <begin position="488"/>
        <end position="607"/>
    </location>
</feature>
<sequence length="731" mass="81083">MFKLIPYYSTALAMVFWAALFPAPSEAGQRLPATPELHACVGTTPCAEPAATLPGSDRQPDRGLLLLGGLGIPFLASLGWNAWLHRCRTRQRQAEQALRQQLELMQAWVDGLPHPAYVRDRQGLLLYCNASYLERLAVQREEIIGTSALQGLLDDPGQAREHHADYQQAMAQDRPLSLERTLLLNGQMLTVQHWVRPYRDASGEVQGVVAGWIDISAQHELADGLAAATQQAETASRSNSAFLASTRQQLRAPLNALTGLLELLLQRADGQPAERPLLEMAQRSAREIQTLLDAALDIALIESGQLQLLPEWLDPREQVDAIVGAFASQARQKQLKLLPTFRSSIEPADVLLDPLRFKQVLDNLLRNALRFTEQGQVRVHLELQPSTQARHLQLILQVTDSGLGIDPQDQQRLFTALPRARPLSGHGGANRLSICRHLCEQMQGTLQLTSQPGIGTEVRMVLQLACRPAQLPATRAERLVPQPGQALNVLVVEDHSASRMLFSEQLRFLGHRCRTANDSVQGLEIWRAGFFDLLIVDCNVPGMNGYDLTRAIRERERLESRAPCRVFGVTANADSQSRQQCAQAGLDECLFKPVGLASLGQKLAGLPALPWHGVFSLKALYSLCRGKPQFILRILSELLHCSYRDRQQLMDLRCDQAPQALAELAHKIKGSALMVQAKDLETQCQALEQASLQGADEHTLTLCRSTLEQAMLTLERALLWQLDQQDNAMPH</sequence>
<evidence type="ECO:0000256" key="15">
    <source>
        <dbReference type="SAM" id="SignalP"/>
    </source>
</evidence>
<evidence type="ECO:0000256" key="5">
    <source>
        <dbReference type="ARBA" id="ARBA00022519"/>
    </source>
</evidence>
<dbReference type="RefSeq" id="WP_075120943.1">
    <property type="nucleotide sequence ID" value="NZ_MSCT01000019.1"/>
</dbReference>
<dbReference type="EC" id="2.7.13.3" evidence="3"/>
<dbReference type="SMART" id="SM00387">
    <property type="entry name" value="HATPase_c"/>
    <property type="match status" value="1"/>
</dbReference>
<protein>
    <recommendedName>
        <fullName evidence="3">histidine kinase</fullName>
        <ecNumber evidence="3">2.7.13.3</ecNumber>
    </recommendedName>
</protein>
<feature type="domain" description="PAS" evidence="18">
    <location>
        <begin position="94"/>
        <end position="173"/>
    </location>
</feature>
<dbReference type="PROSITE" id="PS50894">
    <property type="entry name" value="HPT"/>
    <property type="match status" value="1"/>
</dbReference>
<evidence type="ECO:0000256" key="8">
    <source>
        <dbReference type="ARBA" id="ARBA00022777"/>
    </source>
</evidence>
<dbReference type="AlphaFoldDB" id="A0A1Q8EKP4"/>
<evidence type="ECO:0000313" key="21">
    <source>
        <dbReference type="EMBL" id="OLF52373.1"/>
    </source>
</evidence>
<dbReference type="NCBIfam" id="TIGR00229">
    <property type="entry name" value="sensory_box"/>
    <property type="match status" value="1"/>
</dbReference>
<dbReference type="PROSITE" id="PS50112">
    <property type="entry name" value="PAS"/>
    <property type="match status" value="1"/>
</dbReference>
<evidence type="ECO:0000259" key="20">
    <source>
        <dbReference type="PROSITE" id="PS50894"/>
    </source>
</evidence>
<keyword evidence="9" id="KW-0547">Nucleotide-binding</keyword>
<organism evidence="21 22">
    <name type="scientific">Pseudomonas chlororaphis</name>
    <dbReference type="NCBI Taxonomy" id="587753"/>
    <lineage>
        <taxon>Bacteria</taxon>
        <taxon>Pseudomonadati</taxon>
        <taxon>Pseudomonadota</taxon>
        <taxon>Gammaproteobacteria</taxon>
        <taxon>Pseudomonadales</taxon>
        <taxon>Pseudomonadaceae</taxon>
        <taxon>Pseudomonas</taxon>
    </lineage>
</organism>
<dbReference type="Gene3D" id="3.30.450.20">
    <property type="entry name" value="PAS domain"/>
    <property type="match status" value="1"/>
</dbReference>
<dbReference type="Pfam" id="PF00512">
    <property type="entry name" value="HisKA"/>
    <property type="match status" value="1"/>
</dbReference>
<keyword evidence="11" id="KW-0902">Two-component regulatory system</keyword>
<dbReference type="SUPFAM" id="SSF52172">
    <property type="entry name" value="CheY-like"/>
    <property type="match status" value="1"/>
</dbReference>
<evidence type="ECO:0000259" key="17">
    <source>
        <dbReference type="PROSITE" id="PS50110"/>
    </source>
</evidence>
<dbReference type="InterPro" id="IPR000700">
    <property type="entry name" value="PAS-assoc_C"/>
</dbReference>
<evidence type="ECO:0000256" key="7">
    <source>
        <dbReference type="ARBA" id="ARBA00022692"/>
    </source>
</evidence>
<evidence type="ECO:0000313" key="22">
    <source>
        <dbReference type="Proteomes" id="UP000185578"/>
    </source>
</evidence>
<dbReference type="GO" id="GO:0009927">
    <property type="term" value="F:histidine phosphotransfer kinase activity"/>
    <property type="evidence" value="ECO:0007669"/>
    <property type="project" value="TreeGrafter"/>
</dbReference>
<dbReference type="SUPFAM" id="SSF55874">
    <property type="entry name" value="ATPase domain of HSP90 chaperone/DNA topoisomerase II/histidine kinase"/>
    <property type="match status" value="1"/>
</dbReference>
<dbReference type="SMART" id="SM00091">
    <property type="entry name" value="PAS"/>
    <property type="match status" value="1"/>
</dbReference>
<dbReference type="Gene3D" id="3.30.565.10">
    <property type="entry name" value="Histidine kinase-like ATPase, C-terminal domain"/>
    <property type="match status" value="1"/>
</dbReference>
<evidence type="ECO:0000259" key="19">
    <source>
        <dbReference type="PROSITE" id="PS50113"/>
    </source>
</evidence>
<evidence type="ECO:0000256" key="6">
    <source>
        <dbReference type="ARBA" id="ARBA00022679"/>
    </source>
</evidence>
<dbReference type="Pfam" id="PF01627">
    <property type="entry name" value="Hpt"/>
    <property type="match status" value="1"/>
</dbReference>
<evidence type="ECO:0000259" key="18">
    <source>
        <dbReference type="PROSITE" id="PS50112"/>
    </source>
</evidence>
<accession>A0A1Q8EKP4</accession>
<dbReference type="InterPro" id="IPR035965">
    <property type="entry name" value="PAS-like_dom_sf"/>
</dbReference>
<comment type="catalytic activity">
    <reaction evidence="1">
        <text>ATP + protein L-histidine = ADP + protein N-phospho-L-histidine.</text>
        <dbReference type="EC" id="2.7.13.3"/>
    </reaction>
</comment>
<keyword evidence="12" id="KW-0472">Membrane</keyword>
<evidence type="ECO:0000256" key="10">
    <source>
        <dbReference type="ARBA" id="ARBA00022989"/>
    </source>
</evidence>
<keyword evidence="4" id="KW-1003">Cell membrane</keyword>
<comment type="subcellular location">
    <subcellularLocation>
        <location evidence="2">Cell inner membrane</location>
        <topology evidence="2">Multi-pass membrane protein</topology>
    </subcellularLocation>
</comment>
<proteinExistence type="predicted"/>
<comment type="caution">
    <text evidence="21">The sequence shown here is derived from an EMBL/GenBank/DDBJ whole genome shotgun (WGS) entry which is preliminary data.</text>
</comment>
<evidence type="ECO:0000256" key="13">
    <source>
        <dbReference type="PROSITE-ProRule" id="PRU00110"/>
    </source>
</evidence>
<dbReference type="CDD" id="cd00130">
    <property type="entry name" value="PAS"/>
    <property type="match status" value="1"/>
</dbReference>
<dbReference type="SMART" id="SM00448">
    <property type="entry name" value="REC"/>
    <property type="match status" value="1"/>
</dbReference>
<dbReference type="InterPro" id="IPR036097">
    <property type="entry name" value="HisK_dim/P_sf"/>
</dbReference>
<evidence type="ECO:0000256" key="4">
    <source>
        <dbReference type="ARBA" id="ARBA00022475"/>
    </source>
</evidence>
<dbReference type="GO" id="GO:0005886">
    <property type="term" value="C:plasma membrane"/>
    <property type="evidence" value="ECO:0007669"/>
    <property type="project" value="UniProtKB-SubCell"/>
</dbReference>
<dbReference type="PROSITE" id="PS50109">
    <property type="entry name" value="HIS_KIN"/>
    <property type="match status" value="1"/>
</dbReference>
<dbReference type="InterPro" id="IPR001789">
    <property type="entry name" value="Sig_transdc_resp-reg_receiver"/>
</dbReference>
<keyword evidence="6" id="KW-0808">Transferase</keyword>
<keyword evidence="7" id="KW-0812">Transmembrane</keyword>
<dbReference type="Pfam" id="PF00072">
    <property type="entry name" value="Response_reg"/>
    <property type="match status" value="1"/>
</dbReference>
<dbReference type="PANTHER" id="PTHR43047">
    <property type="entry name" value="TWO-COMPONENT HISTIDINE PROTEIN KINASE"/>
    <property type="match status" value="1"/>
</dbReference>
<dbReference type="PROSITE" id="PS50110">
    <property type="entry name" value="RESPONSE_REGULATORY"/>
    <property type="match status" value="1"/>
</dbReference>
<dbReference type="PROSITE" id="PS50113">
    <property type="entry name" value="PAC"/>
    <property type="match status" value="1"/>
</dbReference>
<feature type="modified residue" description="Phosphohistidine" evidence="13">
    <location>
        <position position="666"/>
    </location>
</feature>
<dbReference type="Proteomes" id="UP000185578">
    <property type="component" value="Unassembled WGS sequence"/>
</dbReference>
<dbReference type="InterPro" id="IPR003594">
    <property type="entry name" value="HATPase_dom"/>
</dbReference>
<gene>
    <name evidence="21" type="ORF">BTN82_20535</name>
</gene>
<dbReference type="GO" id="GO:0000155">
    <property type="term" value="F:phosphorelay sensor kinase activity"/>
    <property type="evidence" value="ECO:0007669"/>
    <property type="project" value="InterPro"/>
</dbReference>
<dbReference type="InterPro" id="IPR000014">
    <property type="entry name" value="PAS"/>
</dbReference>
<dbReference type="InterPro" id="IPR036890">
    <property type="entry name" value="HATPase_C_sf"/>
</dbReference>
<dbReference type="Pfam" id="PF02518">
    <property type="entry name" value="HATPase_c"/>
    <property type="match status" value="1"/>
</dbReference>
<dbReference type="Gene3D" id="1.20.120.160">
    <property type="entry name" value="HPT domain"/>
    <property type="match status" value="1"/>
</dbReference>
<dbReference type="SMART" id="SM00388">
    <property type="entry name" value="HisKA"/>
    <property type="match status" value="1"/>
</dbReference>
<dbReference type="SUPFAM" id="SSF55785">
    <property type="entry name" value="PYP-like sensor domain (PAS domain)"/>
    <property type="match status" value="1"/>
</dbReference>
<evidence type="ECO:0000256" key="3">
    <source>
        <dbReference type="ARBA" id="ARBA00012438"/>
    </source>
</evidence>
<dbReference type="Pfam" id="PF08448">
    <property type="entry name" value="PAS_4"/>
    <property type="match status" value="1"/>
</dbReference>
<dbReference type="CDD" id="cd00088">
    <property type="entry name" value="HPT"/>
    <property type="match status" value="1"/>
</dbReference>
<evidence type="ECO:0000256" key="12">
    <source>
        <dbReference type="ARBA" id="ARBA00023136"/>
    </source>
</evidence>
<evidence type="ECO:0000256" key="2">
    <source>
        <dbReference type="ARBA" id="ARBA00004429"/>
    </source>
</evidence>
<dbReference type="InterPro" id="IPR008207">
    <property type="entry name" value="Sig_transdc_His_kin_Hpt_dom"/>
</dbReference>
<dbReference type="InterPro" id="IPR013656">
    <property type="entry name" value="PAS_4"/>
</dbReference>
<evidence type="ECO:0000256" key="11">
    <source>
        <dbReference type="ARBA" id="ARBA00023012"/>
    </source>
</evidence>
<feature type="modified residue" description="4-aspartylphosphate" evidence="14">
    <location>
        <position position="537"/>
    </location>
</feature>
<feature type="domain" description="HPt" evidence="20">
    <location>
        <begin position="627"/>
        <end position="729"/>
    </location>
</feature>
<dbReference type="InterPro" id="IPR011006">
    <property type="entry name" value="CheY-like_superfamily"/>
</dbReference>
<keyword evidence="10" id="KW-1133">Transmembrane helix</keyword>
<reference evidence="21 22" key="1">
    <citation type="submission" date="2016-12" db="EMBL/GenBank/DDBJ databases">
        <authorList>
            <person name="Song W.-J."/>
            <person name="Kurnit D.M."/>
        </authorList>
    </citation>
    <scope>NUCLEOTIDE SEQUENCE [LARGE SCALE GENOMIC DNA]</scope>
    <source>
        <strain evidence="21 22">PCL1601</strain>
    </source>
</reference>
<keyword evidence="14" id="KW-0597">Phosphoprotein</keyword>
<dbReference type="InterPro" id="IPR036641">
    <property type="entry name" value="HPT_dom_sf"/>
</dbReference>
<feature type="chain" id="PRO_5012186682" description="histidine kinase" evidence="15">
    <location>
        <begin position="28"/>
        <end position="731"/>
    </location>
</feature>
<dbReference type="SUPFAM" id="SSF47384">
    <property type="entry name" value="Homodimeric domain of signal transducing histidine kinase"/>
    <property type="match status" value="1"/>
</dbReference>
<keyword evidence="15" id="KW-0732">Signal</keyword>
<evidence type="ECO:0000256" key="9">
    <source>
        <dbReference type="ARBA" id="ARBA00022840"/>
    </source>
</evidence>
<feature type="signal peptide" evidence="15">
    <location>
        <begin position="1"/>
        <end position="27"/>
    </location>
</feature>
<dbReference type="PANTHER" id="PTHR43047:SF72">
    <property type="entry name" value="OSMOSENSING HISTIDINE PROTEIN KINASE SLN1"/>
    <property type="match status" value="1"/>
</dbReference>
<dbReference type="Gene3D" id="3.40.50.2300">
    <property type="match status" value="1"/>
</dbReference>
<dbReference type="CDD" id="cd17546">
    <property type="entry name" value="REC_hyHK_CKI1_RcsC-like"/>
    <property type="match status" value="1"/>
</dbReference>
<dbReference type="Gene3D" id="1.10.287.130">
    <property type="match status" value="1"/>
</dbReference>
<dbReference type="SMART" id="SM00073">
    <property type="entry name" value="HPT"/>
    <property type="match status" value="1"/>
</dbReference>
<keyword evidence="8 21" id="KW-0418">Kinase</keyword>
<feature type="domain" description="PAC" evidence="19">
    <location>
        <begin position="172"/>
        <end position="227"/>
    </location>
</feature>
<feature type="domain" description="Histidine kinase" evidence="16">
    <location>
        <begin position="245"/>
        <end position="466"/>
    </location>
</feature>
<keyword evidence="9" id="KW-0067">ATP-binding</keyword>
<dbReference type="InterPro" id="IPR005467">
    <property type="entry name" value="His_kinase_dom"/>
</dbReference>
<dbReference type="InterPro" id="IPR003661">
    <property type="entry name" value="HisK_dim/P_dom"/>
</dbReference>
<name>A0A1Q8EKP4_9PSED</name>
<evidence type="ECO:0000256" key="1">
    <source>
        <dbReference type="ARBA" id="ARBA00000085"/>
    </source>
</evidence>